<organism evidence="1 2">
    <name type="scientific">Brachionus plicatilis</name>
    <name type="common">Marine rotifer</name>
    <name type="synonym">Brachionus muelleri</name>
    <dbReference type="NCBI Taxonomy" id="10195"/>
    <lineage>
        <taxon>Eukaryota</taxon>
        <taxon>Metazoa</taxon>
        <taxon>Spiralia</taxon>
        <taxon>Gnathifera</taxon>
        <taxon>Rotifera</taxon>
        <taxon>Eurotatoria</taxon>
        <taxon>Monogononta</taxon>
        <taxon>Pseudotrocha</taxon>
        <taxon>Ploima</taxon>
        <taxon>Brachionidae</taxon>
        <taxon>Brachionus</taxon>
    </lineage>
</organism>
<protein>
    <submittedName>
        <fullName evidence="1">Uncharacterized protein</fullName>
    </submittedName>
</protein>
<sequence length="80" mass="9262">MGASQLKIPNNLNKWGTGITLISLKIKKKYCNILCCTFFAKNNFSNTTKVQQKFLFNLYLKFPKPLLFQNIKHSIFDSSK</sequence>
<evidence type="ECO:0000313" key="2">
    <source>
        <dbReference type="Proteomes" id="UP000276133"/>
    </source>
</evidence>
<dbReference type="AlphaFoldDB" id="A0A3M7RTB6"/>
<name>A0A3M7RTB6_BRAPC</name>
<proteinExistence type="predicted"/>
<dbReference type="EMBL" id="REGN01002664">
    <property type="protein sequence ID" value="RNA26823.1"/>
    <property type="molecule type" value="Genomic_DNA"/>
</dbReference>
<accession>A0A3M7RTB6</accession>
<reference evidence="1 2" key="1">
    <citation type="journal article" date="2018" name="Sci. Rep.">
        <title>Genomic signatures of local adaptation to the degree of environmental predictability in rotifers.</title>
        <authorList>
            <person name="Franch-Gras L."/>
            <person name="Hahn C."/>
            <person name="Garcia-Roger E.M."/>
            <person name="Carmona M.J."/>
            <person name="Serra M."/>
            <person name="Gomez A."/>
        </authorList>
    </citation>
    <scope>NUCLEOTIDE SEQUENCE [LARGE SCALE GENOMIC DNA]</scope>
    <source>
        <strain evidence="1">HYR1</strain>
    </source>
</reference>
<dbReference type="Proteomes" id="UP000276133">
    <property type="component" value="Unassembled WGS sequence"/>
</dbReference>
<evidence type="ECO:0000313" key="1">
    <source>
        <dbReference type="EMBL" id="RNA26823.1"/>
    </source>
</evidence>
<keyword evidence="2" id="KW-1185">Reference proteome</keyword>
<gene>
    <name evidence="1" type="ORF">BpHYR1_004252</name>
</gene>
<comment type="caution">
    <text evidence="1">The sequence shown here is derived from an EMBL/GenBank/DDBJ whole genome shotgun (WGS) entry which is preliminary data.</text>
</comment>